<comment type="subcellular location">
    <subcellularLocation>
        <location evidence="8">Endomembrane system</location>
        <topology evidence="8">Single-pass type IV membrane protein</topology>
    </subcellularLocation>
</comment>
<dbReference type="FunFam" id="1.20.5.110:FF:000002">
    <property type="entry name" value="Vesicle transport through interaction with t-SNAREsB"/>
    <property type="match status" value="1"/>
</dbReference>
<dbReference type="InterPro" id="IPR038407">
    <property type="entry name" value="v-SNARE_N_sf"/>
</dbReference>
<dbReference type="GO" id="GO:0005484">
    <property type="term" value="F:SNAP receptor activity"/>
    <property type="evidence" value="ECO:0007669"/>
    <property type="project" value="InterPro"/>
</dbReference>
<dbReference type="InterPro" id="IPR007705">
    <property type="entry name" value="Vesicle_trsprt_v-SNARE_N"/>
</dbReference>
<dbReference type="GO" id="GO:0005794">
    <property type="term" value="C:Golgi apparatus"/>
    <property type="evidence" value="ECO:0007669"/>
    <property type="project" value="InterPro"/>
</dbReference>
<organism evidence="12 13">
    <name type="scientific">Anaeramoeba ignava</name>
    <name type="common">Anaerobic marine amoeba</name>
    <dbReference type="NCBI Taxonomy" id="1746090"/>
    <lineage>
        <taxon>Eukaryota</taxon>
        <taxon>Metamonada</taxon>
        <taxon>Anaeramoebidae</taxon>
        <taxon>Anaeramoeba</taxon>
    </lineage>
</organism>
<accession>A0A9Q0R9R7</accession>
<dbReference type="SUPFAM" id="SSF58038">
    <property type="entry name" value="SNARE fusion complex"/>
    <property type="match status" value="1"/>
</dbReference>
<dbReference type="GO" id="GO:0031902">
    <property type="term" value="C:late endosome membrane"/>
    <property type="evidence" value="ECO:0007669"/>
    <property type="project" value="TreeGrafter"/>
</dbReference>
<dbReference type="EMBL" id="JAPDFW010000092">
    <property type="protein sequence ID" value="KAJ5070979.1"/>
    <property type="molecule type" value="Genomic_DNA"/>
</dbReference>
<evidence type="ECO:0000256" key="9">
    <source>
        <dbReference type="SAM" id="Coils"/>
    </source>
</evidence>
<keyword evidence="5 10" id="KW-1133">Transmembrane helix</keyword>
<dbReference type="PIRSF" id="PIRSF028865">
    <property type="entry name" value="Membrin-2"/>
    <property type="match status" value="1"/>
</dbReference>
<evidence type="ECO:0000259" key="11">
    <source>
        <dbReference type="Pfam" id="PF05008"/>
    </source>
</evidence>
<comment type="similarity">
    <text evidence="1">Belongs to the VTI1 family.</text>
</comment>
<dbReference type="AlphaFoldDB" id="A0A9Q0R9R7"/>
<dbReference type="Pfam" id="PF12352">
    <property type="entry name" value="V-SNARE_C"/>
    <property type="match status" value="1"/>
</dbReference>
<comment type="caution">
    <text evidence="12">The sequence shown here is derived from an EMBL/GenBank/DDBJ whole genome shotgun (WGS) entry which is preliminary data.</text>
</comment>
<dbReference type="GO" id="GO:0006886">
    <property type="term" value="P:intracellular protein transport"/>
    <property type="evidence" value="ECO:0007669"/>
    <property type="project" value="InterPro"/>
</dbReference>
<gene>
    <name evidence="12" type="ORF">M0811_01961</name>
</gene>
<dbReference type="Gene3D" id="1.20.5.110">
    <property type="match status" value="1"/>
</dbReference>
<evidence type="ECO:0000256" key="5">
    <source>
        <dbReference type="ARBA" id="ARBA00022989"/>
    </source>
</evidence>
<evidence type="ECO:0000256" key="8">
    <source>
        <dbReference type="ARBA" id="ARBA00046280"/>
    </source>
</evidence>
<evidence type="ECO:0000256" key="10">
    <source>
        <dbReference type="SAM" id="Phobius"/>
    </source>
</evidence>
<keyword evidence="3 10" id="KW-0812">Transmembrane</keyword>
<dbReference type="InterPro" id="IPR027027">
    <property type="entry name" value="GOSR2/Membrin/Bos1"/>
</dbReference>
<feature type="transmembrane region" description="Helical" evidence="10">
    <location>
        <begin position="196"/>
        <end position="216"/>
    </location>
</feature>
<dbReference type="GO" id="GO:0031201">
    <property type="term" value="C:SNARE complex"/>
    <property type="evidence" value="ECO:0007669"/>
    <property type="project" value="TreeGrafter"/>
</dbReference>
<dbReference type="OMA" id="MEYEAND"/>
<proteinExistence type="inferred from homology"/>
<reference evidence="12" key="1">
    <citation type="submission" date="2022-10" db="EMBL/GenBank/DDBJ databases">
        <title>Novel sulphate-reducing endosymbionts in the free-living metamonad Anaeramoeba.</title>
        <authorList>
            <person name="Jerlstrom-Hultqvist J."/>
            <person name="Cepicka I."/>
            <person name="Gallot-Lavallee L."/>
            <person name="Salas-Leiva D."/>
            <person name="Curtis B.A."/>
            <person name="Zahonova K."/>
            <person name="Pipaliya S."/>
            <person name="Dacks J."/>
            <person name="Roger A.J."/>
        </authorList>
    </citation>
    <scope>NUCLEOTIDE SEQUENCE</scope>
    <source>
        <strain evidence="12">BMAN</strain>
    </source>
</reference>
<keyword evidence="6 9" id="KW-0175">Coiled coil</keyword>
<evidence type="ECO:0000313" key="12">
    <source>
        <dbReference type="EMBL" id="KAJ5070979.1"/>
    </source>
</evidence>
<keyword evidence="4" id="KW-0653">Protein transport</keyword>
<name>A0A9Q0R9R7_ANAIG</name>
<dbReference type="GO" id="GO:0016236">
    <property type="term" value="P:macroautophagy"/>
    <property type="evidence" value="ECO:0007669"/>
    <property type="project" value="TreeGrafter"/>
</dbReference>
<evidence type="ECO:0000256" key="6">
    <source>
        <dbReference type="ARBA" id="ARBA00023054"/>
    </source>
</evidence>
<evidence type="ECO:0000256" key="7">
    <source>
        <dbReference type="ARBA" id="ARBA00023136"/>
    </source>
</evidence>
<dbReference type="PANTHER" id="PTHR21230">
    <property type="entry name" value="VESICLE TRANSPORT V-SNARE PROTEIN VTI1-RELATED"/>
    <property type="match status" value="1"/>
</dbReference>
<dbReference type="CDD" id="cd15862">
    <property type="entry name" value="SNARE_Vti1"/>
    <property type="match status" value="1"/>
</dbReference>
<dbReference type="PANTHER" id="PTHR21230:SF26">
    <property type="entry name" value="VESICLE TRANSPORT THROUGH INTERACTION WITH T-SNARES HOMOLOG 1A"/>
    <property type="match status" value="1"/>
</dbReference>
<dbReference type="GO" id="GO:0006896">
    <property type="term" value="P:Golgi to vacuole transport"/>
    <property type="evidence" value="ECO:0007669"/>
    <property type="project" value="TreeGrafter"/>
</dbReference>
<sequence length="222" mass="25743">MDMIENYEEEFLSLAKTIQEKNTKIPTLSGDERRQNIRSAQKELEEAFDMLQQMETEARSLTQENRNEANKKIQKLQDKYNNLQKDLKNAIASFSYQEDRDSLFSGRPDLQVTSQDQRKTLLEANEKLDRTTGILEDTQRVAFETEELGTQVLGDLHNQRKVLENSRSNLKTADVSVDKSHRLLSIMGRRAIVNKIIFVIIILVLLAIIIVIIYFTQIKKKK</sequence>
<dbReference type="GO" id="GO:0005829">
    <property type="term" value="C:cytosol"/>
    <property type="evidence" value="ECO:0007669"/>
    <property type="project" value="GOC"/>
</dbReference>
<evidence type="ECO:0000256" key="3">
    <source>
        <dbReference type="ARBA" id="ARBA00022692"/>
    </source>
</evidence>
<dbReference type="GO" id="GO:0006891">
    <property type="term" value="P:intra-Golgi vesicle-mediated transport"/>
    <property type="evidence" value="ECO:0007669"/>
    <property type="project" value="TreeGrafter"/>
</dbReference>
<feature type="coiled-coil region" evidence="9">
    <location>
        <begin position="4"/>
        <end position="93"/>
    </location>
</feature>
<dbReference type="Pfam" id="PF05008">
    <property type="entry name" value="V-SNARE"/>
    <property type="match status" value="1"/>
</dbReference>
<dbReference type="GO" id="GO:0005789">
    <property type="term" value="C:endoplasmic reticulum membrane"/>
    <property type="evidence" value="ECO:0007669"/>
    <property type="project" value="TreeGrafter"/>
</dbReference>
<evidence type="ECO:0000313" key="13">
    <source>
        <dbReference type="Proteomes" id="UP001149090"/>
    </source>
</evidence>
<dbReference type="GO" id="GO:0042147">
    <property type="term" value="P:retrograde transport, endosome to Golgi"/>
    <property type="evidence" value="ECO:0007669"/>
    <property type="project" value="TreeGrafter"/>
</dbReference>
<dbReference type="GO" id="GO:0000149">
    <property type="term" value="F:SNARE binding"/>
    <property type="evidence" value="ECO:0007669"/>
    <property type="project" value="TreeGrafter"/>
</dbReference>
<dbReference type="OrthoDB" id="430637at2759"/>
<keyword evidence="13" id="KW-1185">Reference proteome</keyword>
<evidence type="ECO:0000256" key="2">
    <source>
        <dbReference type="ARBA" id="ARBA00022448"/>
    </source>
</evidence>
<dbReference type="Proteomes" id="UP001149090">
    <property type="component" value="Unassembled WGS sequence"/>
</dbReference>
<evidence type="ECO:0000256" key="4">
    <source>
        <dbReference type="ARBA" id="ARBA00022927"/>
    </source>
</evidence>
<keyword evidence="2" id="KW-0813">Transport</keyword>
<dbReference type="SUPFAM" id="SSF47661">
    <property type="entry name" value="t-snare proteins"/>
    <property type="match status" value="1"/>
</dbReference>
<dbReference type="GO" id="GO:0048280">
    <property type="term" value="P:vesicle fusion with Golgi apparatus"/>
    <property type="evidence" value="ECO:0007669"/>
    <property type="project" value="TreeGrafter"/>
</dbReference>
<keyword evidence="7 10" id="KW-0472">Membrane</keyword>
<evidence type="ECO:0000256" key="1">
    <source>
        <dbReference type="ARBA" id="ARBA00006108"/>
    </source>
</evidence>
<dbReference type="InterPro" id="IPR010989">
    <property type="entry name" value="SNARE"/>
</dbReference>
<dbReference type="GO" id="GO:0012507">
    <property type="term" value="C:ER to Golgi transport vesicle membrane"/>
    <property type="evidence" value="ECO:0007669"/>
    <property type="project" value="TreeGrafter"/>
</dbReference>
<dbReference type="Gene3D" id="1.20.58.400">
    <property type="entry name" value="t-snare proteins"/>
    <property type="match status" value="1"/>
</dbReference>
<protein>
    <submittedName>
        <fullName evidence="12">Vesicle transport v-snare 13</fullName>
    </submittedName>
</protein>
<feature type="domain" description="Vesicle transport v-SNARE N-terminal" evidence="11">
    <location>
        <begin position="3"/>
        <end position="89"/>
    </location>
</feature>